<dbReference type="EMBL" id="JAFLRJ010000146">
    <property type="protein sequence ID" value="MBO0513285.1"/>
    <property type="molecule type" value="Genomic_DNA"/>
</dbReference>
<dbReference type="RefSeq" id="WP_206962711.1">
    <property type="nucleotide sequence ID" value="NZ_BAAAJJ010000007.1"/>
</dbReference>
<dbReference type="SUPFAM" id="SSF46689">
    <property type="entry name" value="Homeodomain-like"/>
    <property type="match status" value="1"/>
</dbReference>
<dbReference type="GO" id="GO:0003677">
    <property type="term" value="F:DNA binding"/>
    <property type="evidence" value="ECO:0007669"/>
    <property type="project" value="UniProtKB-UniRule"/>
</dbReference>
<dbReference type="InterPro" id="IPR001647">
    <property type="entry name" value="HTH_TetR"/>
</dbReference>
<dbReference type="AlphaFoldDB" id="A0A939FA53"/>
<evidence type="ECO:0000256" key="3">
    <source>
        <dbReference type="SAM" id="MobiDB-lite"/>
    </source>
</evidence>
<evidence type="ECO:0000313" key="6">
    <source>
        <dbReference type="Proteomes" id="UP000664167"/>
    </source>
</evidence>
<dbReference type="Gene3D" id="1.10.357.10">
    <property type="entry name" value="Tetracycline Repressor, domain 2"/>
    <property type="match status" value="1"/>
</dbReference>
<feature type="region of interest" description="Disordered" evidence="3">
    <location>
        <begin position="1"/>
        <end position="29"/>
    </location>
</feature>
<name>A0A939FA53_9ACTN</name>
<organism evidence="5 6">
    <name type="scientific">Streptomyces beijiangensis</name>
    <dbReference type="NCBI Taxonomy" id="163361"/>
    <lineage>
        <taxon>Bacteria</taxon>
        <taxon>Bacillati</taxon>
        <taxon>Actinomycetota</taxon>
        <taxon>Actinomycetes</taxon>
        <taxon>Kitasatosporales</taxon>
        <taxon>Streptomycetaceae</taxon>
        <taxon>Streptomyces</taxon>
    </lineage>
</organism>
<keyword evidence="6" id="KW-1185">Reference proteome</keyword>
<evidence type="ECO:0000313" key="5">
    <source>
        <dbReference type="EMBL" id="MBO0513285.1"/>
    </source>
</evidence>
<evidence type="ECO:0000256" key="2">
    <source>
        <dbReference type="PROSITE-ProRule" id="PRU00335"/>
    </source>
</evidence>
<sequence length="216" mass="24257">MTKRPTAPHHTPQDADNSKNPADGRAARSQRTRLAIIDAIRALNDEGDLRPTAPRIAKQAGVSLRTVWMHFEDMESLLAHAGRRDVEILLSLLEPIPPQSPLAERIEAFVAQRAHVLETMAPSWRAARIHEPFSAELRLIKQETLALARADVESVFDTELARLPAPAREVLLDALLATSVWPYWETLRTDLHLSEEQARTTLDLTIRGLLSRTELH</sequence>
<dbReference type="Proteomes" id="UP000664167">
    <property type="component" value="Unassembled WGS sequence"/>
</dbReference>
<feature type="domain" description="HTH tetR-type" evidence="4">
    <location>
        <begin position="29"/>
        <end position="89"/>
    </location>
</feature>
<protein>
    <submittedName>
        <fullName evidence="5">TetR/AcrR family transcriptional regulator</fullName>
    </submittedName>
</protein>
<accession>A0A939FA53</accession>
<dbReference type="InterPro" id="IPR009057">
    <property type="entry name" value="Homeodomain-like_sf"/>
</dbReference>
<gene>
    <name evidence="5" type="ORF">J0695_15965</name>
</gene>
<proteinExistence type="predicted"/>
<keyword evidence="1 2" id="KW-0238">DNA-binding</keyword>
<evidence type="ECO:0000256" key="1">
    <source>
        <dbReference type="ARBA" id="ARBA00023125"/>
    </source>
</evidence>
<dbReference type="PROSITE" id="PS50977">
    <property type="entry name" value="HTH_TETR_2"/>
    <property type="match status" value="1"/>
</dbReference>
<feature type="DNA-binding region" description="H-T-H motif" evidence="2">
    <location>
        <begin position="52"/>
        <end position="71"/>
    </location>
</feature>
<reference evidence="5" key="1">
    <citation type="submission" date="2021-03" db="EMBL/GenBank/DDBJ databases">
        <title>Streptomyces poriferae sp. nov., a novel marine sponge-derived Actinobacteria species with anti-MRSA activity.</title>
        <authorList>
            <person name="Sandoval-Powers M."/>
            <person name="Kralova S."/>
            <person name="Nguyen G.-S."/>
            <person name="Fawwal D."/>
            <person name="Degnes K."/>
            <person name="Klinkenberg G."/>
            <person name="Sletta H."/>
            <person name="Wentzel A."/>
            <person name="Liles M.R."/>
        </authorList>
    </citation>
    <scope>NUCLEOTIDE SEQUENCE</scope>
    <source>
        <strain evidence="5">DSM 41794</strain>
    </source>
</reference>
<evidence type="ECO:0000259" key="4">
    <source>
        <dbReference type="PROSITE" id="PS50977"/>
    </source>
</evidence>
<comment type="caution">
    <text evidence="5">The sequence shown here is derived from an EMBL/GenBank/DDBJ whole genome shotgun (WGS) entry which is preliminary data.</text>
</comment>